<gene>
    <name evidence="4" type="ORF">NG895_13220</name>
</gene>
<keyword evidence="1" id="KW-0812">Transmembrane</keyword>
<dbReference type="Proteomes" id="UP001155241">
    <property type="component" value="Unassembled WGS sequence"/>
</dbReference>
<sequence>MFLHPWAIGLGVLAIGLPVAVHWLTKARPVRMPLSTLKFVRQSLKQRQARHRLRDFLVLALRTAAVALVALAIARPRFGEQPLVSDATSGAAARVVVLDVSQSMAAMDGGVARMERARSAAQNYLRYKPGLRANLVFAGATPSAVFERLSQNFDVLRDELSKAEVQGDRLDINQAIERAAELLAPYAEGSSQRLELVVVSDFQRSNWARADFSILPERTNIQLESATAGQTPVNLGILDAQVRSFGAAGGDGELEVVVGNYSETPRPVTVEVTIADAAFQLKGTCPPGTRTTLTQVIRLPSAGWQIGEARLLGVEDALAADNTRGLATEVRRAPTYALISREARNRRPSAGYFLEKALEPLAGTRFDPADLDRTELGLADLLVIDHPGKIEDEDIGYLGGLLRRGRGMLYVASEPIDATNLQLLVDKLGGGLQMPVQFTPPSQATARSGLFLASYRAGDVPFRVFGESVKSMTEPLRFGGGLTSRRIENSLDDDLLATYSDGTACLVLTSSDAGKLAVLNADLARSNLPTSAAFVPLLDQLVQRLLEGRDMRVRATPGEPLVVRLPSAATVVEELTIKTPAGQTGEEDEVGELTTDTGGVVWRWTSPEQPGVYRVVRGDETVFALPVAADAEESSLESLAPDVLTERLSGGRASHFRAVGSADPEQDTLWTWLLVACAVCMVGEVATLIAFKS</sequence>
<dbReference type="InterPro" id="IPR011933">
    <property type="entry name" value="Double_TM_dom"/>
</dbReference>
<evidence type="ECO:0000313" key="5">
    <source>
        <dbReference type="Proteomes" id="UP001155241"/>
    </source>
</evidence>
<dbReference type="InterPro" id="IPR002035">
    <property type="entry name" value="VWF_A"/>
</dbReference>
<accession>A0A9X2F9H2</accession>
<keyword evidence="1" id="KW-1133">Transmembrane helix</keyword>
<feature type="domain" description="VWFA" evidence="3">
    <location>
        <begin position="95"/>
        <end position="202"/>
    </location>
</feature>
<evidence type="ECO:0000259" key="2">
    <source>
        <dbReference type="Pfam" id="PF07584"/>
    </source>
</evidence>
<dbReference type="NCBIfam" id="TIGR02226">
    <property type="entry name" value="two_anch"/>
    <property type="match status" value="1"/>
</dbReference>
<feature type="transmembrane region" description="Helical" evidence="1">
    <location>
        <begin position="56"/>
        <end position="74"/>
    </location>
</feature>
<dbReference type="SUPFAM" id="SSF53300">
    <property type="entry name" value="vWA-like"/>
    <property type="match status" value="1"/>
</dbReference>
<evidence type="ECO:0000259" key="3">
    <source>
        <dbReference type="Pfam" id="PF13519"/>
    </source>
</evidence>
<dbReference type="Gene3D" id="3.40.50.410">
    <property type="entry name" value="von Willebrand factor, type A domain"/>
    <property type="match status" value="1"/>
</dbReference>
<dbReference type="AlphaFoldDB" id="A0A9X2F9H2"/>
<feature type="transmembrane region" description="Helical" evidence="1">
    <location>
        <begin position="669"/>
        <end position="691"/>
    </location>
</feature>
<feature type="transmembrane region" description="Helical" evidence="1">
    <location>
        <begin position="6"/>
        <end position="25"/>
    </location>
</feature>
<keyword evidence="1" id="KW-0472">Membrane</keyword>
<dbReference type="InterPro" id="IPR024163">
    <property type="entry name" value="Aerotolerance_reg_N"/>
</dbReference>
<name>A0A9X2F9H2_9BACT</name>
<reference evidence="4" key="1">
    <citation type="submission" date="2022-06" db="EMBL/GenBank/DDBJ databases">
        <title>Aeoliella straminimaris, a novel planctomycete from sediments.</title>
        <authorList>
            <person name="Vitorino I.R."/>
            <person name="Lage O.M."/>
        </authorList>
    </citation>
    <scope>NUCLEOTIDE SEQUENCE</scope>
    <source>
        <strain evidence="4">ICT_H6.2</strain>
    </source>
</reference>
<protein>
    <submittedName>
        <fullName evidence="4">BatA domain-containing protein</fullName>
    </submittedName>
</protein>
<feature type="domain" description="Aerotolerance regulator N-terminal" evidence="2">
    <location>
        <begin position="1"/>
        <end position="76"/>
    </location>
</feature>
<evidence type="ECO:0000256" key="1">
    <source>
        <dbReference type="SAM" id="Phobius"/>
    </source>
</evidence>
<dbReference type="RefSeq" id="WP_252852981.1">
    <property type="nucleotide sequence ID" value="NZ_JAMXLR010000043.1"/>
</dbReference>
<dbReference type="PANTHER" id="PTHR37464:SF1">
    <property type="entry name" value="BLL2463 PROTEIN"/>
    <property type="match status" value="1"/>
</dbReference>
<evidence type="ECO:0000313" key="4">
    <source>
        <dbReference type="EMBL" id="MCO6044867.1"/>
    </source>
</evidence>
<organism evidence="4 5">
    <name type="scientific">Aeoliella straminimaris</name>
    <dbReference type="NCBI Taxonomy" id="2954799"/>
    <lineage>
        <taxon>Bacteria</taxon>
        <taxon>Pseudomonadati</taxon>
        <taxon>Planctomycetota</taxon>
        <taxon>Planctomycetia</taxon>
        <taxon>Pirellulales</taxon>
        <taxon>Lacipirellulaceae</taxon>
        <taxon>Aeoliella</taxon>
    </lineage>
</organism>
<dbReference type="PANTHER" id="PTHR37464">
    <property type="entry name" value="BLL2463 PROTEIN"/>
    <property type="match status" value="1"/>
</dbReference>
<comment type="caution">
    <text evidence="4">The sequence shown here is derived from an EMBL/GenBank/DDBJ whole genome shotgun (WGS) entry which is preliminary data.</text>
</comment>
<dbReference type="EMBL" id="JAMXLR010000043">
    <property type="protein sequence ID" value="MCO6044867.1"/>
    <property type="molecule type" value="Genomic_DNA"/>
</dbReference>
<dbReference type="Pfam" id="PF13519">
    <property type="entry name" value="VWA_2"/>
    <property type="match status" value="1"/>
</dbReference>
<proteinExistence type="predicted"/>
<dbReference type="InterPro" id="IPR036465">
    <property type="entry name" value="vWFA_dom_sf"/>
</dbReference>
<dbReference type="Pfam" id="PF07584">
    <property type="entry name" value="BatA"/>
    <property type="match status" value="1"/>
</dbReference>
<keyword evidence="5" id="KW-1185">Reference proteome</keyword>